<proteinExistence type="predicted"/>
<comment type="caution">
    <text evidence="4">The sequence shown here is derived from an EMBL/GenBank/DDBJ whole genome shotgun (WGS) entry which is preliminary data.</text>
</comment>
<evidence type="ECO:0000259" key="3">
    <source>
        <dbReference type="Pfam" id="PF13476"/>
    </source>
</evidence>
<evidence type="ECO:0000256" key="1">
    <source>
        <dbReference type="ARBA" id="ARBA00023054"/>
    </source>
</evidence>
<feature type="coiled-coil region" evidence="2">
    <location>
        <begin position="375"/>
        <end position="426"/>
    </location>
</feature>
<organism evidence="4">
    <name type="scientific">Candidatus Methanomethylicus mesodigestus</name>
    <dbReference type="NCBI Taxonomy" id="1867258"/>
    <lineage>
        <taxon>Archaea</taxon>
        <taxon>Thermoproteota</taxon>
        <taxon>Methanosuratincolia</taxon>
        <taxon>Candidatus Methanomethylicales</taxon>
        <taxon>Candidatus Methanomethylicaceae</taxon>
        <taxon>Candidatus Methanomethylicus</taxon>
    </lineage>
</organism>
<dbReference type="GO" id="GO:0016887">
    <property type="term" value="F:ATP hydrolysis activity"/>
    <property type="evidence" value="ECO:0007669"/>
    <property type="project" value="InterPro"/>
</dbReference>
<dbReference type="SUPFAM" id="SSF75712">
    <property type="entry name" value="Rad50 coiled-coil Zn hook"/>
    <property type="match status" value="1"/>
</dbReference>
<dbReference type="GO" id="GO:0006302">
    <property type="term" value="P:double-strand break repair"/>
    <property type="evidence" value="ECO:0007669"/>
    <property type="project" value="InterPro"/>
</dbReference>
<feature type="coiled-coil region" evidence="2">
    <location>
        <begin position="181"/>
        <end position="267"/>
    </location>
</feature>
<gene>
    <name evidence="4" type="ORF">ENS19_03775</name>
</gene>
<feature type="domain" description="Rad50/SbcC-type AAA" evidence="3">
    <location>
        <begin position="5"/>
        <end position="239"/>
    </location>
</feature>
<sequence>MIIKSMRLKNIRTYEEEEVKFPEGIILFEGGIGAGKSTLLLAIEFALFGIGNEKGTTLLSIGKNSGHVELTFEAGGKDVRVFRSLERNRRSAGTLHQGTIVPASVKQGECWVEVDGARTSYSPKEMKENILKVLSYNEPADPKAKSVIFRYAVYTPQEEMKEILSQPPDLRLQTIRKALRIEEYKIAMENARNIAADLRRNAAIIRDGAKRLPEVQKEIKATEEELPRLEAELRQVEKEVGRIQEEIEALKAELDRHRSEQLKYAKDAEDVQNIDVDLQNVRSQIAGRRADISKHKRRLEELHARIETLQQVKEPAMSEADVEMMLAQAKASLSEYDSEIGKLKADVERMRTLVEGGFCPTCNRPIDGTEYGAHLHEAQEKYEDAKKMRQATYDRIKELEDIKKTIINYENNKKELNALKENVTNTEDWIFDSEQRLSDAEDQEKKLLARRLKAIDAAKRYEEVKAEYEDCNQKIKDKERDSKRQLERKAKLEQEMATATLNMEHLRAEADRLEAELRRAERLSWHSEWLVKYFAAALERIELTVMNTVRREFEEEFSRWFSYLVEDPSKGVRIDEDFTPLVTQDSYEQELNNLSGGERTSLALAYRLALNRVVQRSSSIGTDLLILDEPTDGFSKDQIGKLGDLLRELQLRQAVIVSHERELEGAVDHIFRIHKEGGKSKVFPAMA</sequence>
<dbReference type="Gene3D" id="3.40.50.300">
    <property type="entry name" value="P-loop containing nucleotide triphosphate hydrolases"/>
    <property type="match status" value="2"/>
</dbReference>
<evidence type="ECO:0000256" key="2">
    <source>
        <dbReference type="SAM" id="Coils"/>
    </source>
</evidence>
<dbReference type="Gene3D" id="1.10.287.510">
    <property type="entry name" value="Helix hairpin bin"/>
    <property type="match status" value="1"/>
</dbReference>
<feature type="coiled-coil region" evidence="2">
    <location>
        <begin position="292"/>
        <end position="346"/>
    </location>
</feature>
<reference evidence="4" key="1">
    <citation type="journal article" date="2020" name="mSystems">
        <title>Genome- and Community-Level Interaction Insights into Carbon Utilization and Element Cycling Functions of Hydrothermarchaeota in Hydrothermal Sediment.</title>
        <authorList>
            <person name="Zhou Z."/>
            <person name="Liu Y."/>
            <person name="Xu W."/>
            <person name="Pan J."/>
            <person name="Luo Z.H."/>
            <person name="Li M."/>
        </authorList>
    </citation>
    <scope>NUCLEOTIDE SEQUENCE [LARGE SCALE GENOMIC DNA]</scope>
    <source>
        <strain evidence="4">SpSt-468</strain>
    </source>
</reference>
<dbReference type="Pfam" id="PF13476">
    <property type="entry name" value="AAA_23"/>
    <property type="match status" value="1"/>
</dbReference>
<protein>
    <submittedName>
        <fullName evidence="4">SMC family ATPase</fullName>
    </submittedName>
</protein>
<dbReference type="PANTHER" id="PTHR32114">
    <property type="entry name" value="ABC TRANSPORTER ABCH.3"/>
    <property type="match status" value="1"/>
</dbReference>
<feature type="coiled-coil region" evidence="2">
    <location>
        <begin position="454"/>
        <end position="523"/>
    </location>
</feature>
<dbReference type="SUPFAM" id="SSF52540">
    <property type="entry name" value="P-loop containing nucleoside triphosphate hydrolases"/>
    <property type="match status" value="2"/>
</dbReference>
<evidence type="ECO:0000313" key="4">
    <source>
        <dbReference type="EMBL" id="HFK20380.1"/>
    </source>
</evidence>
<name>A0A7C3ESN3_9CREN</name>
<dbReference type="InterPro" id="IPR038729">
    <property type="entry name" value="Rad50/SbcC_AAA"/>
</dbReference>
<dbReference type="EMBL" id="DSTX01000005">
    <property type="protein sequence ID" value="HFK20380.1"/>
    <property type="molecule type" value="Genomic_DNA"/>
</dbReference>
<accession>A0A7C3ESN3</accession>
<dbReference type="AlphaFoldDB" id="A0A7C3ESN3"/>
<keyword evidence="1 2" id="KW-0175">Coiled coil</keyword>
<dbReference type="InterPro" id="IPR027417">
    <property type="entry name" value="P-loop_NTPase"/>
</dbReference>
<dbReference type="PANTHER" id="PTHR32114:SF2">
    <property type="entry name" value="ABC TRANSPORTER ABCH.3"/>
    <property type="match status" value="1"/>
</dbReference>